<dbReference type="InterPro" id="IPR058925">
    <property type="entry name" value="zf-C2H2_AcuF"/>
</dbReference>
<dbReference type="InterPro" id="IPR036028">
    <property type="entry name" value="SH3-like_dom_sf"/>
</dbReference>
<dbReference type="InterPro" id="IPR021460">
    <property type="entry name" value="DUF3112"/>
</dbReference>
<keyword evidence="1 2" id="KW-0728">SH3 domain</keyword>
<evidence type="ECO:0000259" key="6">
    <source>
        <dbReference type="PROSITE" id="PS50238"/>
    </source>
</evidence>
<evidence type="ECO:0000313" key="8">
    <source>
        <dbReference type="Proteomes" id="UP000310066"/>
    </source>
</evidence>
<dbReference type="Pfam" id="PF11309">
    <property type="entry name" value="DUF3112"/>
    <property type="match status" value="1"/>
</dbReference>
<feature type="transmembrane region" description="Helical" evidence="4">
    <location>
        <begin position="1193"/>
        <end position="1218"/>
    </location>
</feature>
<organism evidence="7 8">
    <name type="scientific">Friedmanniomyces endolithicus</name>
    <dbReference type="NCBI Taxonomy" id="329885"/>
    <lineage>
        <taxon>Eukaryota</taxon>
        <taxon>Fungi</taxon>
        <taxon>Dikarya</taxon>
        <taxon>Ascomycota</taxon>
        <taxon>Pezizomycotina</taxon>
        <taxon>Dothideomycetes</taxon>
        <taxon>Dothideomycetidae</taxon>
        <taxon>Mycosphaerellales</taxon>
        <taxon>Teratosphaeriaceae</taxon>
        <taxon>Friedmanniomyces</taxon>
    </lineage>
</organism>
<dbReference type="InterPro" id="IPR001452">
    <property type="entry name" value="SH3_domain"/>
</dbReference>
<feature type="transmembrane region" description="Helical" evidence="4">
    <location>
        <begin position="1151"/>
        <end position="1173"/>
    </location>
</feature>
<dbReference type="PANTHER" id="PTHR45929">
    <property type="entry name" value="JAK PATHWAY SIGNAL TRANSDUCTION ADAPTOR MOLECULE"/>
    <property type="match status" value="1"/>
</dbReference>
<keyword evidence="4" id="KW-0472">Membrane</keyword>
<feature type="domain" description="SH3" evidence="5">
    <location>
        <begin position="759"/>
        <end position="813"/>
    </location>
</feature>
<dbReference type="STRING" id="329885.A0A4U0US01"/>
<dbReference type="Pfam" id="PF00620">
    <property type="entry name" value="RhoGAP"/>
    <property type="match status" value="1"/>
</dbReference>
<dbReference type="InterPro" id="IPR050670">
    <property type="entry name" value="STAM"/>
</dbReference>
<accession>A0A4U0US01</accession>
<keyword evidence="4" id="KW-0812">Transmembrane</keyword>
<dbReference type="PROSITE" id="PS50238">
    <property type="entry name" value="RHOGAP"/>
    <property type="match status" value="1"/>
</dbReference>
<feature type="region of interest" description="Disordered" evidence="3">
    <location>
        <begin position="411"/>
        <end position="442"/>
    </location>
</feature>
<dbReference type="GO" id="GO:0043328">
    <property type="term" value="P:protein transport to vacuole involved in ubiquitin-dependent protein catabolic process via the multivesicular body sorting pathway"/>
    <property type="evidence" value="ECO:0007669"/>
    <property type="project" value="TreeGrafter"/>
</dbReference>
<dbReference type="InterPro" id="IPR000198">
    <property type="entry name" value="RhoGAP_dom"/>
</dbReference>
<feature type="compositionally biased region" description="Acidic residues" evidence="3">
    <location>
        <begin position="412"/>
        <end position="440"/>
    </location>
</feature>
<name>A0A4U0US01_9PEZI</name>
<feature type="domain" description="SH3" evidence="5">
    <location>
        <begin position="699"/>
        <end position="758"/>
    </location>
</feature>
<dbReference type="Proteomes" id="UP000310066">
    <property type="component" value="Unassembled WGS sequence"/>
</dbReference>
<dbReference type="PRINTS" id="PR00452">
    <property type="entry name" value="SH3DOMAIN"/>
</dbReference>
<evidence type="ECO:0000256" key="2">
    <source>
        <dbReference type="PROSITE-ProRule" id="PRU00192"/>
    </source>
</evidence>
<dbReference type="EMBL" id="NAJP01000043">
    <property type="protein sequence ID" value="TKA38778.1"/>
    <property type="molecule type" value="Genomic_DNA"/>
</dbReference>
<feature type="transmembrane region" description="Helical" evidence="4">
    <location>
        <begin position="1092"/>
        <end position="1109"/>
    </location>
</feature>
<dbReference type="SUPFAM" id="SSF48350">
    <property type="entry name" value="GTPase activation domain, GAP"/>
    <property type="match status" value="1"/>
</dbReference>
<feature type="transmembrane region" description="Helical" evidence="4">
    <location>
        <begin position="1280"/>
        <end position="1303"/>
    </location>
</feature>
<evidence type="ECO:0000256" key="1">
    <source>
        <dbReference type="ARBA" id="ARBA00022443"/>
    </source>
</evidence>
<comment type="caution">
    <text evidence="7">The sequence shown here is derived from an EMBL/GenBank/DDBJ whole genome shotgun (WGS) entry which is preliminary data.</text>
</comment>
<feature type="region of interest" description="Disordered" evidence="3">
    <location>
        <begin position="482"/>
        <end position="508"/>
    </location>
</feature>
<reference evidence="7 8" key="1">
    <citation type="submission" date="2017-03" db="EMBL/GenBank/DDBJ databases">
        <title>Genomes of endolithic fungi from Antarctica.</title>
        <authorList>
            <person name="Coleine C."/>
            <person name="Masonjones S."/>
            <person name="Stajich J.E."/>
        </authorList>
    </citation>
    <scope>NUCLEOTIDE SEQUENCE [LARGE SCALE GENOMIC DNA]</scope>
    <source>
        <strain evidence="7 8">CCFEE 5311</strain>
    </source>
</reference>
<feature type="domain" description="Rho-GAP" evidence="6">
    <location>
        <begin position="494"/>
        <end position="708"/>
    </location>
</feature>
<feature type="compositionally biased region" description="Basic and acidic residues" evidence="3">
    <location>
        <begin position="1443"/>
        <end position="1455"/>
    </location>
</feature>
<dbReference type="GO" id="GO:0033565">
    <property type="term" value="C:ESCRT-0 complex"/>
    <property type="evidence" value="ECO:0007669"/>
    <property type="project" value="TreeGrafter"/>
</dbReference>
<dbReference type="Pfam" id="PF07653">
    <property type="entry name" value="SH3_2"/>
    <property type="match status" value="2"/>
</dbReference>
<feature type="transmembrane region" description="Helical" evidence="4">
    <location>
        <begin position="1121"/>
        <end position="1145"/>
    </location>
</feature>
<keyword evidence="4" id="KW-1133">Transmembrane helix</keyword>
<protein>
    <recommendedName>
        <fullName evidence="9">SH3 domain-containing protein</fullName>
    </recommendedName>
</protein>
<feature type="domain" description="SH3" evidence="5">
    <location>
        <begin position="970"/>
        <end position="1040"/>
    </location>
</feature>
<dbReference type="Gene3D" id="1.10.555.10">
    <property type="entry name" value="Rho GTPase activation protein"/>
    <property type="match status" value="1"/>
</dbReference>
<dbReference type="Pfam" id="PF14604">
    <property type="entry name" value="SH3_9"/>
    <property type="match status" value="1"/>
</dbReference>
<dbReference type="SMART" id="SM00326">
    <property type="entry name" value="SH3"/>
    <property type="match status" value="5"/>
</dbReference>
<gene>
    <name evidence="7" type="ORF">B0A54_08742</name>
</gene>
<dbReference type="OrthoDB" id="3357002at2759"/>
<evidence type="ECO:0000256" key="3">
    <source>
        <dbReference type="SAM" id="MobiDB-lite"/>
    </source>
</evidence>
<proteinExistence type="predicted"/>
<sequence length="1515" mass="168186">MSEPLEKITIAFKTKECLNGFDSLLQNNAAITGNIAEAVKDNLARFRIWAGNIGAYHSPHDKRSADYRLRDGPEVCAQLIELLDELIDSNTEIADSLQGIQEDTSSGASNAGVSLPLASKENDIHEVCLIAGDVITSLLKVSVLLRSATTRDRYARAAAASESQAFVPDFDIRHVKDEYPKVGKRPWLAKRLGTAIAQRRQFLRYSKDHSEKIARESRVSAQPENTLSLAITQIAPSVNRTSRGGGLSTLGAPTIAETTASTVDVARLQGVMLRPAQLDQDNTDAQSESLSYLSSQSSLAVEGKLQVVRLDTLSAARVPFECPYCHGIVSMRSQGAWKKHVFRDLRAYVCTFKDCKEGLFEDRQTWFEHELSQHRRHWVCLSCPGKIFDTATAFRQHLQLALSALPISFNDNDGDSAEAEDTESDDDSAEAEEIGSDDDPAQSWSDYYDALHKEFSLPYPEEPEGPNALEEWRRQAALQEIARKAKDDHSRGTVPVMDTKSDGAGVSGPASQCAVIVRRCVEYLVFHHAENVENIFRFQGHKHVVQALKQRFQVDGDVNLTVACEANDIINVAELLKHSLRESPRDLLPEDLRLKFAECLNVRDTAGLDDLQQLKTLVYSLPHETRMLLMNLFFLLSRIDANSHVNKMGRRNLSIVFAPTLNMSTNLIATFIRGYKYIFASDTDSSLIAANRKHEVSAATVGRVRALFDFEPTEPGELRFKKDDIIEVTESAFKDWWKGNLNGTSGIFPLNYVEKVREVRALYDFHPTEEGELFFRKGDTIVVTESIYKDWWKGNLHGQIGIFPVNHVEKLGDFAEGESAARAIPKNTRTAVALYDFLATEDGELGFRKGDTITAVEERVGDICKGTLRGKTGIFPANYVQELSDSREPDQPVPASSKKERRARALFDFLPTEEGELGFRKGDTIVVLETKYEGWWKGMLRGQIGVFPANHVEELSNSQEPDPPVPATSEKKRRARALYDFNPSEENELRFRKGDIIDVTEGKPAGDLIDVVEGKCEGWWGSLRGQTGRFPANYVEELFDFQETGSTWPSGTREGPASHAQQIAEAHGKPYPPQEQALGQTPSALPDAPICAVFLVLFILAGAGHMFLLKYNARKGRKFILCGMLFGFCFTRIFANSCRIAWSFHPTNVKIGIAAQVAVYAGIILLFIVNLVFTQRIIRAQHPHFGWTKPFSVALPVLFVIVVGTILALIVGVIYSFYTLNVATLRAVHYIQIYGETLYAFVAFLPLPLVLASAIARRHPSIRNNDTIDKFGSGSMRTKVAIVLISATFLTLGACWRCATLYLPNGHTGSPEHPWYYSKACFYLFNFTTEWCVVAFWLAMRIDKRFYIPNGAQGPFSYGGGFTFAGEPGNEKIALGNRDSMRHLVGSQASFHSRVSWGGSRHSLARDSRVSWGGISREDVSAGLAEDGVHVMPYAPYASSHHHPNDSSESVDRHGGQTAADVGIEGTEAEMGWDPKSGRWALRPIASTMSFGLQRPAAAYAPVQAKSPVRENFAE</sequence>
<feature type="compositionally biased region" description="Basic and acidic residues" evidence="3">
    <location>
        <begin position="482"/>
        <end position="491"/>
    </location>
</feature>
<dbReference type="Pfam" id="PF26082">
    <property type="entry name" value="zf-C2H2_AcuF"/>
    <property type="match status" value="1"/>
</dbReference>
<dbReference type="CDD" id="cd11805">
    <property type="entry name" value="SH3_GRB2_like_C"/>
    <property type="match status" value="2"/>
</dbReference>
<dbReference type="Gene3D" id="2.30.30.40">
    <property type="entry name" value="SH3 Domains"/>
    <property type="match status" value="5"/>
</dbReference>
<dbReference type="SMART" id="SM00324">
    <property type="entry name" value="RhoGAP"/>
    <property type="match status" value="1"/>
</dbReference>
<dbReference type="PROSITE" id="PS50002">
    <property type="entry name" value="SH3"/>
    <property type="match status" value="5"/>
</dbReference>
<evidence type="ECO:0000259" key="5">
    <source>
        <dbReference type="PROSITE" id="PS50002"/>
    </source>
</evidence>
<feature type="transmembrane region" description="Helical" evidence="4">
    <location>
        <begin position="1315"/>
        <end position="1339"/>
    </location>
</feature>
<feature type="domain" description="SH3" evidence="5">
    <location>
        <begin position="898"/>
        <end position="957"/>
    </location>
</feature>
<dbReference type="InterPro" id="IPR008936">
    <property type="entry name" value="Rho_GTPase_activation_prot"/>
</dbReference>
<feature type="transmembrane region" description="Helical" evidence="4">
    <location>
        <begin position="1238"/>
        <end position="1256"/>
    </location>
</feature>
<dbReference type="SUPFAM" id="SSF50044">
    <property type="entry name" value="SH3-domain"/>
    <property type="match status" value="5"/>
</dbReference>
<feature type="region of interest" description="Disordered" evidence="3">
    <location>
        <begin position="1435"/>
        <end position="1457"/>
    </location>
</feature>
<evidence type="ECO:0000256" key="4">
    <source>
        <dbReference type="SAM" id="Phobius"/>
    </source>
</evidence>
<evidence type="ECO:0000313" key="7">
    <source>
        <dbReference type="EMBL" id="TKA38778.1"/>
    </source>
</evidence>
<evidence type="ECO:0008006" key="9">
    <source>
        <dbReference type="Google" id="ProtNLM"/>
    </source>
</evidence>
<dbReference type="Pfam" id="PF00018">
    <property type="entry name" value="SH3_1"/>
    <property type="match status" value="2"/>
</dbReference>
<dbReference type="GO" id="GO:0007165">
    <property type="term" value="P:signal transduction"/>
    <property type="evidence" value="ECO:0007669"/>
    <property type="project" value="InterPro"/>
</dbReference>
<dbReference type="PANTHER" id="PTHR45929:SF3">
    <property type="entry name" value="JAK PATHWAY SIGNAL TRANSDUCTION ADAPTOR MOLECULE"/>
    <property type="match status" value="1"/>
</dbReference>
<feature type="domain" description="SH3" evidence="5">
    <location>
        <begin position="826"/>
        <end position="885"/>
    </location>
</feature>